<dbReference type="NCBIfam" id="TIGR01470">
    <property type="entry name" value="cysG_Nterm"/>
    <property type="match status" value="1"/>
</dbReference>
<protein>
    <recommendedName>
        <fullName evidence="2">precorrin-2 dehydrogenase</fullName>
        <ecNumber evidence="2">1.3.1.76</ecNumber>
    </recommendedName>
</protein>
<dbReference type="InterPro" id="IPR028161">
    <property type="entry name" value="Met8-like"/>
</dbReference>
<dbReference type="EMBL" id="BJNP01000004">
    <property type="protein sequence ID" value="GEC71072.1"/>
    <property type="molecule type" value="Genomic_DNA"/>
</dbReference>
<dbReference type="Pfam" id="PF13241">
    <property type="entry name" value="NAD_binding_7"/>
    <property type="match status" value="1"/>
</dbReference>
<sequence>MSEIKDTNGNNSNSQERNELYPIFLKLHNLSVLIVGGGNVGLEKLSFLLKSSPNAKVEVVAPRFMDELVALAEKHPSVKLTQKKFRKKMLKKRNMVIACTDDLKVNKRVYELSRKRYLICNIADTPDLCDYYLGGIVTKGNVKIAISTNGKSPTTAKRLREFFEEVIPEDINQMVQNLNDYRKTLKGDFEEKVQKMNEITQSLKNKE</sequence>
<dbReference type="GO" id="GO:0043115">
    <property type="term" value="F:precorrin-2 dehydrogenase activity"/>
    <property type="evidence" value="ECO:0007669"/>
    <property type="project" value="UniProtKB-EC"/>
</dbReference>
<dbReference type="InterPro" id="IPR006367">
    <property type="entry name" value="Sirohaem_synthase_N"/>
</dbReference>
<evidence type="ECO:0000256" key="6">
    <source>
        <dbReference type="ARBA" id="ARBA00047561"/>
    </source>
</evidence>
<keyword evidence="9" id="KW-1185">Reference proteome</keyword>
<dbReference type="Pfam" id="PF14824">
    <property type="entry name" value="Sirohm_synth_M"/>
    <property type="match status" value="1"/>
</dbReference>
<dbReference type="PANTHER" id="PTHR35330:SF1">
    <property type="entry name" value="SIROHEME BIOSYNTHESIS PROTEIN MET8"/>
    <property type="match status" value="1"/>
</dbReference>
<dbReference type="EC" id="1.3.1.76" evidence="2"/>
<dbReference type="RefSeq" id="WP_073244273.1">
    <property type="nucleotide sequence ID" value="NZ_BJNP01000004.1"/>
</dbReference>
<dbReference type="STRING" id="983.SAMN05443543_104262"/>
<evidence type="ECO:0000313" key="8">
    <source>
        <dbReference type="EMBL" id="GEC71072.1"/>
    </source>
</evidence>
<dbReference type="AlphaFoldDB" id="A0A4Y4AVE9"/>
<evidence type="ECO:0000256" key="3">
    <source>
        <dbReference type="ARBA" id="ARBA00023002"/>
    </source>
</evidence>
<accession>A0A4Y4AVE9</accession>
<comment type="pathway">
    <text evidence="1">Porphyrin-containing compound metabolism; siroheme biosynthesis; sirohydrochlorin from precorrin-2: step 1/1.</text>
</comment>
<dbReference type="PANTHER" id="PTHR35330">
    <property type="entry name" value="SIROHEME BIOSYNTHESIS PROTEIN MET8"/>
    <property type="match status" value="1"/>
</dbReference>
<dbReference type="SUPFAM" id="SSF75615">
    <property type="entry name" value="Siroheme synthase middle domains-like"/>
    <property type="match status" value="1"/>
</dbReference>
<dbReference type="InterPro" id="IPR036291">
    <property type="entry name" value="NAD(P)-bd_dom_sf"/>
</dbReference>
<dbReference type="SUPFAM" id="SSF51735">
    <property type="entry name" value="NAD(P)-binding Rossmann-fold domains"/>
    <property type="match status" value="1"/>
</dbReference>
<dbReference type="Proteomes" id="UP000316775">
    <property type="component" value="Unassembled WGS sequence"/>
</dbReference>
<dbReference type="OrthoDB" id="45564at2"/>
<dbReference type="GO" id="GO:0019354">
    <property type="term" value="P:siroheme biosynthetic process"/>
    <property type="evidence" value="ECO:0007669"/>
    <property type="project" value="UniProtKB-UniPathway"/>
</dbReference>
<keyword evidence="5" id="KW-0627">Porphyrin biosynthesis</keyword>
<dbReference type="Gene3D" id="3.30.160.110">
    <property type="entry name" value="Siroheme synthase, domain 2"/>
    <property type="match status" value="1"/>
</dbReference>
<evidence type="ECO:0000256" key="4">
    <source>
        <dbReference type="ARBA" id="ARBA00023027"/>
    </source>
</evidence>
<organism evidence="8 9">
    <name type="scientific">Flavobacterium flevense</name>
    <dbReference type="NCBI Taxonomy" id="983"/>
    <lineage>
        <taxon>Bacteria</taxon>
        <taxon>Pseudomonadati</taxon>
        <taxon>Bacteroidota</taxon>
        <taxon>Flavobacteriia</taxon>
        <taxon>Flavobacteriales</taxon>
        <taxon>Flavobacteriaceae</taxon>
        <taxon>Flavobacterium</taxon>
    </lineage>
</organism>
<feature type="domain" description="Siroheme synthase central" evidence="7">
    <location>
        <begin position="140"/>
        <end position="164"/>
    </location>
</feature>
<keyword evidence="3" id="KW-0560">Oxidoreductase</keyword>
<gene>
    <name evidence="8" type="primary">cysG</name>
    <name evidence="8" type="ORF">FFL01_06110</name>
</gene>
<evidence type="ECO:0000256" key="5">
    <source>
        <dbReference type="ARBA" id="ARBA00023244"/>
    </source>
</evidence>
<dbReference type="Gene3D" id="3.40.50.720">
    <property type="entry name" value="NAD(P)-binding Rossmann-like Domain"/>
    <property type="match status" value="1"/>
</dbReference>
<dbReference type="GO" id="GO:0004325">
    <property type="term" value="F:ferrochelatase activity"/>
    <property type="evidence" value="ECO:0007669"/>
    <property type="project" value="InterPro"/>
</dbReference>
<keyword evidence="4" id="KW-0520">NAD</keyword>
<dbReference type="UniPathway" id="UPA00262">
    <property type="reaction ID" value="UER00222"/>
</dbReference>
<name>A0A4Y4AVE9_9FLAO</name>
<reference evidence="8 9" key="1">
    <citation type="submission" date="2019-06" db="EMBL/GenBank/DDBJ databases">
        <title>Whole genome shotgun sequence of Flavobacterium flevense NBRC 14960.</title>
        <authorList>
            <person name="Hosoyama A."/>
            <person name="Uohara A."/>
            <person name="Ohji S."/>
            <person name="Ichikawa N."/>
        </authorList>
    </citation>
    <scope>NUCLEOTIDE SEQUENCE [LARGE SCALE GENOMIC DNA]</scope>
    <source>
        <strain evidence="8 9">NBRC 14960</strain>
    </source>
</reference>
<comment type="caution">
    <text evidence="8">The sequence shown here is derived from an EMBL/GenBank/DDBJ whole genome shotgun (WGS) entry which is preliminary data.</text>
</comment>
<proteinExistence type="predicted"/>
<evidence type="ECO:0000313" key="9">
    <source>
        <dbReference type="Proteomes" id="UP000316775"/>
    </source>
</evidence>
<comment type="catalytic activity">
    <reaction evidence="6">
        <text>precorrin-2 + NAD(+) = sirohydrochlorin + NADH + 2 H(+)</text>
        <dbReference type="Rhea" id="RHEA:15613"/>
        <dbReference type="ChEBI" id="CHEBI:15378"/>
        <dbReference type="ChEBI" id="CHEBI:57540"/>
        <dbReference type="ChEBI" id="CHEBI:57945"/>
        <dbReference type="ChEBI" id="CHEBI:58351"/>
        <dbReference type="ChEBI" id="CHEBI:58827"/>
        <dbReference type="EC" id="1.3.1.76"/>
    </reaction>
</comment>
<dbReference type="InterPro" id="IPR028281">
    <property type="entry name" value="Sirohaem_synthase_central"/>
</dbReference>
<evidence type="ECO:0000256" key="1">
    <source>
        <dbReference type="ARBA" id="ARBA00005010"/>
    </source>
</evidence>
<evidence type="ECO:0000259" key="7">
    <source>
        <dbReference type="Pfam" id="PF14824"/>
    </source>
</evidence>
<evidence type="ECO:0000256" key="2">
    <source>
        <dbReference type="ARBA" id="ARBA00012400"/>
    </source>
</evidence>